<name>A0A4S8JUJ4_MUSBA</name>
<accession>A0A4S8JUJ4</accession>
<sequence>MQRSPLQQQQQRVIDCSSPVEMHRGSSSYASGATRRPVEFGRSYVVRPKGRHQATIVWLHGLGDNGARYVFENLISAAFMFSPRVKT</sequence>
<reference evidence="2 3" key="1">
    <citation type="journal article" date="2019" name="Nat. Plants">
        <title>Genome sequencing of Musa balbisiana reveals subgenome evolution and function divergence in polyploid bananas.</title>
        <authorList>
            <person name="Yao X."/>
        </authorList>
    </citation>
    <scope>NUCLEOTIDE SEQUENCE [LARGE SCALE GENOMIC DNA]</scope>
    <source>
        <strain evidence="3">cv. DH-PKW</strain>
        <tissue evidence="2">Leaves</tissue>
    </source>
</reference>
<keyword evidence="3" id="KW-1185">Reference proteome</keyword>
<proteinExistence type="predicted"/>
<dbReference type="Proteomes" id="UP000317650">
    <property type="component" value="Chromosome 5"/>
</dbReference>
<evidence type="ECO:0008006" key="4">
    <source>
        <dbReference type="Google" id="ProtNLM"/>
    </source>
</evidence>
<gene>
    <name evidence="2" type="ORF">C4D60_Mb05t08050</name>
</gene>
<feature type="region of interest" description="Disordered" evidence="1">
    <location>
        <begin position="1"/>
        <end position="34"/>
    </location>
</feature>
<protein>
    <recommendedName>
        <fullName evidence="4">Phospholipase/carboxylesterase/thioesterase domain-containing protein</fullName>
    </recommendedName>
</protein>
<dbReference type="EMBL" id="PYDT01000003">
    <property type="protein sequence ID" value="THU65856.1"/>
    <property type="molecule type" value="Genomic_DNA"/>
</dbReference>
<organism evidence="2 3">
    <name type="scientific">Musa balbisiana</name>
    <name type="common">Banana</name>
    <dbReference type="NCBI Taxonomy" id="52838"/>
    <lineage>
        <taxon>Eukaryota</taxon>
        <taxon>Viridiplantae</taxon>
        <taxon>Streptophyta</taxon>
        <taxon>Embryophyta</taxon>
        <taxon>Tracheophyta</taxon>
        <taxon>Spermatophyta</taxon>
        <taxon>Magnoliopsida</taxon>
        <taxon>Liliopsida</taxon>
        <taxon>Zingiberales</taxon>
        <taxon>Musaceae</taxon>
        <taxon>Musa</taxon>
    </lineage>
</organism>
<dbReference type="InterPro" id="IPR029058">
    <property type="entry name" value="AB_hydrolase_fold"/>
</dbReference>
<dbReference type="STRING" id="52838.A0A4S8JUJ4"/>
<dbReference type="PANTHER" id="PTHR46234">
    <property type="entry name" value="ALPHA/BETA-HYDROLASES SUPERFAMILY PROTEIN"/>
    <property type="match status" value="1"/>
</dbReference>
<evidence type="ECO:0000313" key="3">
    <source>
        <dbReference type="Proteomes" id="UP000317650"/>
    </source>
</evidence>
<comment type="caution">
    <text evidence="2">The sequence shown here is derived from an EMBL/GenBank/DDBJ whole genome shotgun (WGS) entry which is preliminary data.</text>
</comment>
<dbReference type="Gene3D" id="3.40.50.1820">
    <property type="entry name" value="alpha/beta hydrolase"/>
    <property type="match status" value="1"/>
</dbReference>
<dbReference type="AlphaFoldDB" id="A0A4S8JUJ4"/>
<evidence type="ECO:0000256" key="1">
    <source>
        <dbReference type="SAM" id="MobiDB-lite"/>
    </source>
</evidence>
<evidence type="ECO:0000313" key="2">
    <source>
        <dbReference type="EMBL" id="THU65856.1"/>
    </source>
</evidence>